<evidence type="ECO:0000256" key="7">
    <source>
        <dbReference type="SAM" id="MobiDB-lite"/>
    </source>
</evidence>
<evidence type="ECO:0000256" key="6">
    <source>
        <dbReference type="ARBA" id="ARBA00024338"/>
    </source>
</evidence>
<feature type="transmembrane region" description="Helical" evidence="8">
    <location>
        <begin position="445"/>
        <end position="469"/>
    </location>
</feature>
<dbReference type="GO" id="GO:0016020">
    <property type="term" value="C:membrane"/>
    <property type="evidence" value="ECO:0007669"/>
    <property type="project" value="UniProtKB-SubCell"/>
</dbReference>
<keyword evidence="4 8" id="KW-1133">Transmembrane helix</keyword>
<dbReference type="Gene3D" id="1.20.1250.20">
    <property type="entry name" value="MFS general substrate transporter like domains"/>
    <property type="match status" value="1"/>
</dbReference>
<feature type="transmembrane region" description="Helical" evidence="8">
    <location>
        <begin position="384"/>
        <end position="407"/>
    </location>
</feature>
<keyword evidence="2" id="KW-0813">Transport</keyword>
<feature type="transmembrane region" description="Helical" evidence="8">
    <location>
        <begin position="181"/>
        <end position="203"/>
    </location>
</feature>
<evidence type="ECO:0000313" key="11">
    <source>
        <dbReference type="Proteomes" id="UP001054902"/>
    </source>
</evidence>
<keyword evidence="5 8" id="KW-0472">Membrane</keyword>
<dbReference type="SUPFAM" id="SSF103473">
    <property type="entry name" value="MFS general substrate transporter"/>
    <property type="match status" value="1"/>
</dbReference>
<dbReference type="InterPro" id="IPR011701">
    <property type="entry name" value="MFS"/>
</dbReference>
<dbReference type="PANTHER" id="PTHR23505:SF79">
    <property type="entry name" value="PROTEIN SPINSTER"/>
    <property type="match status" value="1"/>
</dbReference>
<dbReference type="InterPro" id="IPR044770">
    <property type="entry name" value="MFS_spinster-like"/>
</dbReference>
<feature type="transmembrane region" description="Helical" evidence="8">
    <location>
        <begin position="90"/>
        <end position="111"/>
    </location>
</feature>
<dbReference type="InterPro" id="IPR020846">
    <property type="entry name" value="MFS_dom"/>
</dbReference>
<dbReference type="Pfam" id="PF07690">
    <property type="entry name" value="MFS_1"/>
    <property type="match status" value="1"/>
</dbReference>
<comment type="subcellular location">
    <subcellularLocation>
        <location evidence="1">Membrane</location>
        <topology evidence="1">Multi-pass membrane protein</topology>
    </subcellularLocation>
</comment>
<evidence type="ECO:0000256" key="1">
    <source>
        <dbReference type="ARBA" id="ARBA00004141"/>
    </source>
</evidence>
<feature type="region of interest" description="Disordered" evidence="7">
    <location>
        <begin position="1"/>
        <end position="40"/>
    </location>
</feature>
<feature type="transmembrane region" description="Helical" evidence="8">
    <location>
        <begin position="413"/>
        <end position="433"/>
    </location>
</feature>
<gene>
    <name evidence="10" type="ORF">CTEN210_16146</name>
</gene>
<evidence type="ECO:0000256" key="5">
    <source>
        <dbReference type="ARBA" id="ARBA00023136"/>
    </source>
</evidence>
<feature type="transmembrane region" description="Helical" evidence="8">
    <location>
        <begin position="209"/>
        <end position="231"/>
    </location>
</feature>
<name>A0AAD3DA88_9STRA</name>
<sequence>MGQGNSSTIEDMPEYNYAPFDVDSSSQDSSPSSHENQGQQHMNTFQRKWTLFLYSITTILLFSDQNLLAPNLTEAAEEFGFDENERDQKLGGNIALAFFVLGAPASFLVGCYADSDSISRNKLFGITVLIGEGACFLTYFTKTYAGLYVTRALTGFSVGGALPLLSSVLGDWYKPEERSKVMASVGIGSGVGIAFGQGVAGYIGPIYGWRVPFLIVSIPALFVAILVMTTVQDPVRGGSELEQSQIDNAINDEVIQPAGNSTGLEARHEIENNSSLIQRKKSDDSFDDTDNNNNNIELVGNPSNGDNLECDDKQVRRCNSCQLLSPSFYAPHWKTTKQLLSTKTVLLSLLQGAPGCIPWGIVNTFLNDYLSQDCGMTIPQATTVVLFFGFGNFLGMVIGGTGGDYLYKKNVRYPSILSGSMAILGCFPFWILLNTTKIRDDNISLGLEIRILTTAILAGIGSGVTGPIVKATLQNVTLPHSRGQAFALLNTFDDFGRGLGPVFVAGLIVSLGGRQIAFNVGVGGWIICGILNLCIYFTVANDEAKAKSIFAERYSRMTHVVENDDDALYQ</sequence>
<feature type="domain" description="Major facilitator superfamily (MFS) profile" evidence="9">
    <location>
        <begin position="50"/>
        <end position="540"/>
    </location>
</feature>
<feature type="compositionally biased region" description="Low complexity" evidence="7">
    <location>
        <begin position="21"/>
        <end position="33"/>
    </location>
</feature>
<evidence type="ECO:0000256" key="2">
    <source>
        <dbReference type="ARBA" id="ARBA00022448"/>
    </source>
</evidence>
<protein>
    <recommendedName>
        <fullName evidence="9">Major facilitator superfamily (MFS) profile domain-containing protein</fullName>
    </recommendedName>
</protein>
<feature type="transmembrane region" description="Helical" evidence="8">
    <location>
        <begin position="123"/>
        <end position="141"/>
    </location>
</feature>
<organism evidence="10 11">
    <name type="scientific">Chaetoceros tenuissimus</name>
    <dbReference type="NCBI Taxonomy" id="426638"/>
    <lineage>
        <taxon>Eukaryota</taxon>
        <taxon>Sar</taxon>
        <taxon>Stramenopiles</taxon>
        <taxon>Ochrophyta</taxon>
        <taxon>Bacillariophyta</taxon>
        <taxon>Coscinodiscophyceae</taxon>
        <taxon>Chaetocerotophycidae</taxon>
        <taxon>Chaetocerotales</taxon>
        <taxon>Chaetocerotaceae</taxon>
        <taxon>Chaetoceros</taxon>
    </lineage>
</organism>
<dbReference type="PROSITE" id="PS50850">
    <property type="entry name" value="MFS"/>
    <property type="match status" value="1"/>
</dbReference>
<reference evidence="10 11" key="1">
    <citation type="journal article" date="2021" name="Sci. Rep.">
        <title>The genome of the diatom Chaetoceros tenuissimus carries an ancient integrated fragment of an extant virus.</title>
        <authorList>
            <person name="Hongo Y."/>
            <person name="Kimura K."/>
            <person name="Takaki Y."/>
            <person name="Yoshida Y."/>
            <person name="Baba S."/>
            <person name="Kobayashi G."/>
            <person name="Nagasaki K."/>
            <person name="Hano T."/>
            <person name="Tomaru Y."/>
        </authorList>
    </citation>
    <scope>NUCLEOTIDE SEQUENCE [LARGE SCALE GENOMIC DNA]</scope>
    <source>
        <strain evidence="10 11">NIES-3715</strain>
    </source>
</reference>
<feature type="transmembrane region" description="Helical" evidence="8">
    <location>
        <begin position="147"/>
        <end position="169"/>
    </location>
</feature>
<dbReference type="AlphaFoldDB" id="A0AAD3DA88"/>
<keyword evidence="3 8" id="KW-0812">Transmembrane</keyword>
<dbReference type="InterPro" id="IPR036259">
    <property type="entry name" value="MFS_trans_sf"/>
</dbReference>
<comment type="caution">
    <text evidence="10">The sequence shown here is derived from an EMBL/GenBank/DDBJ whole genome shotgun (WGS) entry which is preliminary data.</text>
</comment>
<dbReference type="EMBL" id="BLLK01000069">
    <property type="protein sequence ID" value="GFH59670.1"/>
    <property type="molecule type" value="Genomic_DNA"/>
</dbReference>
<feature type="transmembrane region" description="Helical" evidence="8">
    <location>
        <begin position="516"/>
        <end position="539"/>
    </location>
</feature>
<evidence type="ECO:0000313" key="10">
    <source>
        <dbReference type="EMBL" id="GFH59670.1"/>
    </source>
</evidence>
<proteinExistence type="inferred from homology"/>
<evidence type="ECO:0000256" key="3">
    <source>
        <dbReference type="ARBA" id="ARBA00022692"/>
    </source>
</evidence>
<feature type="region of interest" description="Disordered" evidence="7">
    <location>
        <begin position="272"/>
        <end position="300"/>
    </location>
</feature>
<comment type="similarity">
    <text evidence="6">Belongs to the major facilitator superfamily. Spinster (TC 2.A.1.49) family.</text>
</comment>
<dbReference type="Proteomes" id="UP001054902">
    <property type="component" value="Unassembled WGS sequence"/>
</dbReference>
<evidence type="ECO:0000256" key="4">
    <source>
        <dbReference type="ARBA" id="ARBA00022989"/>
    </source>
</evidence>
<dbReference type="GO" id="GO:0022857">
    <property type="term" value="F:transmembrane transporter activity"/>
    <property type="evidence" value="ECO:0007669"/>
    <property type="project" value="InterPro"/>
</dbReference>
<evidence type="ECO:0000259" key="9">
    <source>
        <dbReference type="PROSITE" id="PS50850"/>
    </source>
</evidence>
<evidence type="ECO:0000256" key="8">
    <source>
        <dbReference type="SAM" id="Phobius"/>
    </source>
</evidence>
<keyword evidence="11" id="KW-1185">Reference proteome</keyword>
<accession>A0AAD3DA88</accession>
<dbReference type="PANTHER" id="PTHR23505">
    <property type="entry name" value="SPINSTER"/>
    <property type="match status" value="1"/>
</dbReference>